<dbReference type="PANTHER" id="PTHR14725">
    <property type="entry name" value="RIBOSOME-BINDING FACTOR A, MITOCHONDRIAL-RELATED"/>
    <property type="match status" value="1"/>
</dbReference>
<dbReference type="Pfam" id="PF02033">
    <property type="entry name" value="RBFA"/>
    <property type="match status" value="1"/>
</dbReference>
<proteinExistence type="predicted"/>
<comment type="caution">
    <text evidence="2">The sequence shown here is derived from an EMBL/GenBank/DDBJ whole genome shotgun (WGS) entry which is preliminary data.</text>
</comment>
<feature type="region of interest" description="Disordered" evidence="1">
    <location>
        <begin position="230"/>
        <end position="258"/>
    </location>
</feature>
<name>A0AAD7T7C1_9TELE</name>
<keyword evidence="3" id="KW-1185">Reference proteome</keyword>
<dbReference type="PANTHER" id="PTHR14725:SF0">
    <property type="entry name" value="RIBOSOME-BINDING FACTOR A, MITOCHONDRIAL-RELATED"/>
    <property type="match status" value="1"/>
</dbReference>
<gene>
    <name evidence="2" type="ORF">AAFF_G00403430</name>
</gene>
<dbReference type="InterPro" id="IPR000238">
    <property type="entry name" value="RbfA"/>
</dbReference>
<accession>A0AAD7T7C1</accession>
<feature type="region of interest" description="Disordered" evidence="1">
    <location>
        <begin position="342"/>
        <end position="375"/>
    </location>
</feature>
<evidence type="ECO:0000313" key="2">
    <source>
        <dbReference type="EMBL" id="KAJ8415786.1"/>
    </source>
</evidence>
<organism evidence="2 3">
    <name type="scientific">Aldrovandia affinis</name>
    <dbReference type="NCBI Taxonomy" id="143900"/>
    <lineage>
        <taxon>Eukaryota</taxon>
        <taxon>Metazoa</taxon>
        <taxon>Chordata</taxon>
        <taxon>Craniata</taxon>
        <taxon>Vertebrata</taxon>
        <taxon>Euteleostomi</taxon>
        <taxon>Actinopterygii</taxon>
        <taxon>Neopterygii</taxon>
        <taxon>Teleostei</taxon>
        <taxon>Notacanthiformes</taxon>
        <taxon>Halosauridae</taxon>
        <taxon>Aldrovandia</taxon>
    </lineage>
</organism>
<dbReference type="InterPro" id="IPR023799">
    <property type="entry name" value="RbfA_dom_sf"/>
</dbReference>
<reference evidence="2" key="1">
    <citation type="journal article" date="2023" name="Science">
        <title>Genome structures resolve the early diversification of teleost fishes.</title>
        <authorList>
            <person name="Parey E."/>
            <person name="Louis A."/>
            <person name="Montfort J."/>
            <person name="Bouchez O."/>
            <person name="Roques C."/>
            <person name="Iampietro C."/>
            <person name="Lluch J."/>
            <person name="Castinel A."/>
            <person name="Donnadieu C."/>
            <person name="Desvignes T."/>
            <person name="Floi Bucao C."/>
            <person name="Jouanno E."/>
            <person name="Wen M."/>
            <person name="Mejri S."/>
            <person name="Dirks R."/>
            <person name="Jansen H."/>
            <person name="Henkel C."/>
            <person name="Chen W.J."/>
            <person name="Zahm M."/>
            <person name="Cabau C."/>
            <person name="Klopp C."/>
            <person name="Thompson A.W."/>
            <person name="Robinson-Rechavi M."/>
            <person name="Braasch I."/>
            <person name="Lecointre G."/>
            <person name="Bobe J."/>
            <person name="Postlethwait J.H."/>
            <person name="Berthelot C."/>
            <person name="Roest Crollius H."/>
            <person name="Guiguen Y."/>
        </authorList>
    </citation>
    <scope>NUCLEOTIDE SEQUENCE</scope>
    <source>
        <strain evidence="2">NC1722</strain>
    </source>
</reference>
<evidence type="ECO:0000256" key="1">
    <source>
        <dbReference type="SAM" id="MobiDB-lite"/>
    </source>
</evidence>
<dbReference type="EMBL" id="JAINUG010000008">
    <property type="protein sequence ID" value="KAJ8415786.1"/>
    <property type="molecule type" value="Genomic_DNA"/>
</dbReference>
<dbReference type="AlphaFoldDB" id="A0AAD7T7C1"/>
<dbReference type="InterPro" id="IPR015946">
    <property type="entry name" value="KH_dom-like_a/b"/>
</dbReference>
<evidence type="ECO:0000313" key="3">
    <source>
        <dbReference type="Proteomes" id="UP001221898"/>
    </source>
</evidence>
<dbReference type="Gene3D" id="3.30.300.20">
    <property type="match status" value="1"/>
</dbReference>
<sequence length="375" mass="42933">MFISRRPICFRKCLAYQQGMLMGSKLIIESTMQYHQIRYGKPELLSRVNDTIALDCGKSNLHTSCIQHGSKNLMKKFANKSKKRLWYETSTFGPKQMSPSSQIGLLQPTKPKKENREISLRTKIINSILFKAISDFINSHEVSAEVYSLNVEISKVSLPPDFSNCRVYWKTSGTPERDSLIQQVLDKSAPRLRHLLISHQILGSVPPVVFLRDKQYAALVQVEHLLQNADFGQEENTGETKNTDNETGGREPAQLADTSEQPAIAKRGPLFGIDHEALNKQILEYKQQSGDSLCEIPVPSLTQQQLDMLAKLRRQKLIEKKKKHSRRNFDDDITPKDYLLARYSQGTSTEEAEDLEYDKEESQMKELMEQEDRRS</sequence>
<feature type="compositionally biased region" description="Acidic residues" evidence="1">
    <location>
        <begin position="350"/>
        <end position="359"/>
    </location>
</feature>
<dbReference type="Proteomes" id="UP001221898">
    <property type="component" value="Unassembled WGS sequence"/>
</dbReference>
<feature type="compositionally biased region" description="Basic and acidic residues" evidence="1">
    <location>
        <begin position="360"/>
        <end position="375"/>
    </location>
</feature>
<dbReference type="GO" id="GO:0006364">
    <property type="term" value="P:rRNA processing"/>
    <property type="evidence" value="ECO:0007669"/>
    <property type="project" value="InterPro"/>
</dbReference>
<protein>
    <recommendedName>
        <fullName evidence="4">Ribosome-binding factor A, mitochondrial</fullName>
    </recommendedName>
</protein>
<dbReference type="InterPro" id="IPR039212">
    <property type="entry name" value="RBFA_mitochondrial"/>
</dbReference>
<dbReference type="SUPFAM" id="SSF89919">
    <property type="entry name" value="Ribosome-binding factor A, RbfA"/>
    <property type="match status" value="1"/>
</dbReference>
<evidence type="ECO:0008006" key="4">
    <source>
        <dbReference type="Google" id="ProtNLM"/>
    </source>
</evidence>